<name>A0ABT0GWI1_9HYPH</name>
<accession>A0ABT0GWI1</accession>
<dbReference type="RefSeq" id="WP_248156033.1">
    <property type="nucleotide sequence ID" value="NZ_JALNMJ010000011.1"/>
</dbReference>
<dbReference type="Proteomes" id="UP001431221">
    <property type="component" value="Unassembled WGS sequence"/>
</dbReference>
<dbReference type="InterPro" id="IPR018679">
    <property type="entry name" value="DUF2161"/>
</dbReference>
<keyword evidence="2" id="KW-1185">Reference proteome</keyword>
<protein>
    <submittedName>
        <fullName evidence="1">DUF2161 family putative PD-(D/E)XK-type phosphodiesterase</fullName>
    </submittedName>
</protein>
<evidence type="ECO:0000313" key="1">
    <source>
        <dbReference type="EMBL" id="MCK7613805.1"/>
    </source>
</evidence>
<evidence type="ECO:0000313" key="2">
    <source>
        <dbReference type="Proteomes" id="UP001431221"/>
    </source>
</evidence>
<dbReference type="EMBL" id="JALNMJ010000011">
    <property type="protein sequence ID" value="MCK7613805.1"/>
    <property type="molecule type" value="Genomic_DNA"/>
</dbReference>
<gene>
    <name evidence="1" type="ORF">M0H32_16680</name>
</gene>
<dbReference type="Pfam" id="PF09929">
    <property type="entry name" value="DUF2161"/>
    <property type="match status" value="1"/>
</dbReference>
<reference evidence="1" key="1">
    <citation type="submission" date="2022-04" db="EMBL/GenBank/DDBJ databases">
        <title>Roseibium sp. CAU 1639 isolated from mud.</title>
        <authorList>
            <person name="Kim W."/>
        </authorList>
    </citation>
    <scope>NUCLEOTIDE SEQUENCE</scope>
    <source>
        <strain evidence="1">CAU 1639</strain>
    </source>
</reference>
<comment type="caution">
    <text evidence="1">The sequence shown here is derived from an EMBL/GenBank/DDBJ whole genome shotgun (WGS) entry which is preliminary data.</text>
</comment>
<sequence length="224" mass="24616">MARILETELYQPVKAYLEGQGYEVKAEVGAADLVACRDAEDPVIVELKTGFTLSLFHQAIERQAVTDAVYVAVARGPGKRFLSSLKNNLKLARRLGIGLITVRLSDGFVEVHADPGPYEPRKSKPRKERLLREFARRVGDPNTGGSTRVTLVTAYRQDAIRCAEHLAESGPCRGAEVAKATGVSNATRMMADDHYGWFERVERGVYGLTPKGRRSLEGATKKTA</sequence>
<organism evidence="1 2">
    <name type="scientific">Roseibium sediminicola</name>
    <dbReference type="NCBI Taxonomy" id="2933272"/>
    <lineage>
        <taxon>Bacteria</taxon>
        <taxon>Pseudomonadati</taxon>
        <taxon>Pseudomonadota</taxon>
        <taxon>Alphaproteobacteria</taxon>
        <taxon>Hyphomicrobiales</taxon>
        <taxon>Stappiaceae</taxon>
        <taxon>Roseibium</taxon>
    </lineage>
</organism>
<proteinExistence type="predicted"/>